<keyword evidence="3" id="KW-0326">Glycosidase</keyword>
<proteinExistence type="inferred from homology"/>
<dbReference type="EMBL" id="KZ350421">
    <property type="protein sequence ID" value="PIO63890.1"/>
    <property type="molecule type" value="Genomic_DNA"/>
</dbReference>
<dbReference type="OrthoDB" id="1334205at2759"/>
<dbReference type="PANTHER" id="PTHR22762:SF133">
    <property type="entry name" value="P-TYPE DOMAIN-CONTAINING PROTEIN"/>
    <property type="match status" value="1"/>
</dbReference>
<keyword evidence="1" id="KW-1015">Disulfide bond</keyword>
<keyword evidence="2" id="KW-0325">Glycoprotein</keyword>
<dbReference type="CDD" id="cd14752">
    <property type="entry name" value="GH31_N"/>
    <property type="match status" value="1"/>
</dbReference>
<dbReference type="GO" id="GO:0030246">
    <property type="term" value="F:carbohydrate binding"/>
    <property type="evidence" value="ECO:0007669"/>
    <property type="project" value="InterPro"/>
</dbReference>
<reference evidence="6 7" key="1">
    <citation type="submission" date="2015-09" db="EMBL/GenBank/DDBJ databases">
        <title>Draft genome of the parasitic nematode Teladorsagia circumcincta isolate WARC Sus (inbred).</title>
        <authorList>
            <person name="Mitreva M."/>
        </authorList>
    </citation>
    <scope>NUCLEOTIDE SEQUENCE [LARGE SCALE GENOMIC DNA]</scope>
    <source>
        <strain evidence="6 7">S</strain>
    </source>
</reference>
<dbReference type="Pfam" id="PF01055">
    <property type="entry name" value="Glyco_hydro_31_2nd"/>
    <property type="match status" value="1"/>
</dbReference>
<evidence type="ECO:0000256" key="3">
    <source>
        <dbReference type="RuleBase" id="RU361185"/>
    </source>
</evidence>
<keyword evidence="7" id="KW-1185">Reference proteome</keyword>
<dbReference type="Gene3D" id="4.10.110.10">
    <property type="entry name" value="Spasmolytic Protein, domain 1"/>
    <property type="match status" value="1"/>
</dbReference>
<accession>A0A2G9U304</accession>
<dbReference type="GO" id="GO:0005975">
    <property type="term" value="P:carbohydrate metabolic process"/>
    <property type="evidence" value="ECO:0007669"/>
    <property type="project" value="InterPro"/>
</dbReference>
<dbReference type="PANTHER" id="PTHR22762">
    <property type="entry name" value="ALPHA-GLUCOSIDASE"/>
    <property type="match status" value="1"/>
</dbReference>
<feature type="chain" id="PRO_5013970550" description="Glycoside hydrolase family 31 TIM barrel domain-containing protein" evidence="4">
    <location>
        <begin position="18"/>
        <end position="348"/>
    </location>
</feature>
<evidence type="ECO:0000256" key="1">
    <source>
        <dbReference type="ARBA" id="ARBA00023157"/>
    </source>
</evidence>
<sequence length="348" mass="40240">MLFALLLFIISFDGAKAPVPLLLDCHPERNADRQSCEARDCIWAKPKPALALLSKQDDVLNVLRKNNGPRNPWGADFEEIQMKSEYIGKTLNVKIFVEGRFEPPVNLPREPSKSEDSLQVMLKQPAKIKLRGVHPFYMILEPDGKAHGVLIFNSNAQEVTTAPGPALIYRTIGGILDLYFFPGPTPAEVTQQYLGFIGRPVLPAYWGLGFQNWKGIPEYVEMLRSKGMRTIFLFDPAVQVNYEPFERAMQMKARFIEWERDDQVMRSIQDQYPLVKDTKIMLGVVWPDHHIAYPDFFDPTNSTEKWWIDEMVRFHKLVRFLIRFIRLLILARQKYSRGARIRRDATTT</sequence>
<evidence type="ECO:0000313" key="6">
    <source>
        <dbReference type="EMBL" id="PIO63890.1"/>
    </source>
</evidence>
<feature type="signal peptide" evidence="4">
    <location>
        <begin position="1"/>
        <end position="17"/>
    </location>
</feature>
<comment type="similarity">
    <text evidence="3">Belongs to the glycosyl hydrolase 31 family.</text>
</comment>
<protein>
    <recommendedName>
        <fullName evidence="5">Glycoside hydrolase family 31 TIM barrel domain-containing protein</fullName>
    </recommendedName>
</protein>
<dbReference type="Gene3D" id="2.60.40.1760">
    <property type="entry name" value="glycosyl hydrolase (family 31)"/>
    <property type="match status" value="1"/>
</dbReference>
<dbReference type="SUPFAM" id="SSF74650">
    <property type="entry name" value="Galactose mutarotase-like"/>
    <property type="match status" value="1"/>
</dbReference>
<feature type="non-terminal residue" evidence="6">
    <location>
        <position position="1"/>
    </location>
</feature>
<feature type="domain" description="Glycoside hydrolase family 31 TIM barrel" evidence="5">
    <location>
        <begin position="215"/>
        <end position="315"/>
    </location>
</feature>
<evidence type="ECO:0000313" key="7">
    <source>
        <dbReference type="Proteomes" id="UP000230423"/>
    </source>
</evidence>
<evidence type="ECO:0000256" key="2">
    <source>
        <dbReference type="ARBA" id="ARBA00023180"/>
    </source>
</evidence>
<evidence type="ECO:0000259" key="5">
    <source>
        <dbReference type="Pfam" id="PF01055"/>
    </source>
</evidence>
<dbReference type="Proteomes" id="UP000230423">
    <property type="component" value="Unassembled WGS sequence"/>
</dbReference>
<dbReference type="AlphaFoldDB" id="A0A2G9U304"/>
<keyword evidence="4" id="KW-0732">Signal</keyword>
<dbReference type="GO" id="GO:0004558">
    <property type="term" value="F:alpha-1,4-glucosidase activity"/>
    <property type="evidence" value="ECO:0007669"/>
    <property type="project" value="TreeGrafter"/>
</dbReference>
<gene>
    <name evidence="6" type="ORF">TELCIR_14497</name>
</gene>
<dbReference type="Gene3D" id="3.20.20.80">
    <property type="entry name" value="Glycosidases"/>
    <property type="match status" value="1"/>
</dbReference>
<dbReference type="InterPro" id="IPR000322">
    <property type="entry name" value="Glyco_hydro_31_TIM"/>
</dbReference>
<dbReference type="InterPro" id="IPR044913">
    <property type="entry name" value="P_trefoil_dom_sf"/>
</dbReference>
<keyword evidence="3" id="KW-0378">Hydrolase</keyword>
<name>A0A2G9U304_TELCI</name>
<organism evidence="6 7">
    <name type="scientific">Teladorsagia circumcincta</name>
    <name type="common">Brown stomach worm</name>
    <name type="synonym">Ostertagia circumcincta</name>
    <dbReference type="NCBI Taxonomy" id="45464"/>
    <lineage>
        <taxon>Eukaryota</taxon>
        <taxon>Metazoa</taxon>
        <taxon>Ecdysozoa</taxon>
        <taxon>Nematoda</taxon>
        <taxon>Chromadorea</taxon>
        <taxon>Rhabditida</taxon>
        <taxon>Rhabditina</taxon>
        <taxon>Rhabditomorpha</taxon>
        <taxon>Strongyloidea</taxon>
        <taxon>Trichostrongylidae</taxon>
        <taxon>Teladorsagia</taxon>
    </lineage>
</organism>
<dbReference type="InterPro" id="IPR011013">
    <property type="entry name" value="Gal_mutarotase_sf_dom"/>
</dbReference>
<evidence type="ECO:0000256" key="4">
    <source>
        <dbReference type="SAM" id="SignalP"/>
    </source>
</evidence>